<dbReference type="AlphaFoldDB" id="A0A0F9FQ65"/>
<proteinExistence type="predicted"/>
<feature type="non-terminal residue" evidence="1">
    <location>
        <position position="245"/>
    </location>
</feature>
<protein>
    <recommendedName>
        <fullName evidence="2">Helicase/UvrB N-terminal domain-containing protein</fullName>
    </recommendedName>
</protein>
<dbReference type="InterPro" id="IPR027417">
    <property type="entry name" value="P-loop_NTPase"/>
</dbReference>
<evidence type="ECO:0000313" key="1">
    <source>
        <dbReference type="EMBL" id="KKL59400.1"/>
    </source>
</evidence>
<accession>A0A0F9FQ65</accession>
<comment type="caution">
    <text evidence="1">The sequence shown here is derived from an EMBL/GenBank/DDBJ whole genome shotgun (WGS) entry which is preliminary data.</text>
</comment>
<name>A0A0F9FQ65_9ZZZZ</name>
<sequence length="245" mass="27737">MPTNSIESISARGRLAREDFREFCRFVLDITPAKHQKRWVEELQKIGDNPNGQKVVIIAPPGSGKTQLVGVGFTAWMLGRYPDRHFGLLSYADTVAWSRSFAIRNLIEHSLPYRVTFPEVEPDKKRWGAAEFQLKRDNLKDPHPSLRAGGTTSAVVAYRLNGLVVDDAHDPKNSATTHMLDKVWKNYEDAISTRLTSDAWEVDIGTRWNVGDFLGKRMKQKGITSIHIKALVGDKSYWEEAYPTP</sequence>
<gene>
    <name evidence="1" type="ORF">LCGC14_2215770</name>
</gene>
<reference evidence="1" key="1">
    <citation type="journal article" date="2015" name="Nature">
        <title>Complex archaea that bridge the gap between prokaryotes and eukaryotes.</title>
        <authorList>
            <person name="Spang A."/>
            <person name="Saw J.H."/>
            <person name="Jorgensen S.L."/>
            <person name="Zaremba-Niedzwiedzka K."/>
            <person name="Martijn J."/>
            <person name="Lind A.E."/>
            <person name="van Eijk R."/>
            <person name="Schleper C."/>
            <person name="Guy L."/>
            <person name="Ettema T.J."/>
        </authorList>
    </citation>
    <scope>NUCLEOTIDE SEQUENCE</scope>
</reference>
<dbReference type="Gene3D" id="3.40.50.300">
    <property type="entry name" value="P-loop containing nucleotide triphosphate hydrolases"/>
    <property type="match status" value="1"/>
</dbReference>
<organism evidence="1">
    <name type="scientific">marine sediment metagenome</name>
    <dbReference type="NCBI Taxonomy" id="412755"/>
    <lineage>
        <taxon>unclassified sequences</taxon>
        <taxon>metagenomes</taxon>
        <taxon>ecological metagenomes</taxon>
    </lineage>
</organism>
<dbReference type="EMBL" id="LAZR01029502">
    <property type="protein sequence ID" value="KKL59400.1"/>
    <property type="molecule type" value="Genomic_DNA"/>
</dbReference>
<evidence type="ECO:0008006" key="2">
    <source>
        <dbReference type="Google" id="ProtNLM"/>
    </source>
</evidence>
<dbReference type="SUPFAM" id="SSF52540">
    <property type="entry name" value="P-loop containing nucleoside triphosphate hydrolases"/>
    <property type="match status" value="1"/>
</dbReference>